<gene>
    <name evidence="2" type="ORF">GCM10017083_15020</name>
</gene>
<sequence length="555" mass="62707">MRASKATVQMYHLSNLVEGVAQGTLGIPEFQRDFDWSETDIRSLLATVFLGWPAGSLLFLEGSSTLFELRPMEGAPQLDEVSYAVLDGQQRLTSLYQALYESGESVFAIKWDLPEDQELEDLIVSYRKDVWDRQYSSLTANLDGRVIPVSCLKSATDFFSWRDDVLKLVDDIKRREILKKAITDFYTYKLSPIHSYEFPVVLLSKKTDASAIARIFEKVNKTGLTLNTFDLMVAKSFDPGWNLRERWIEAKEKFVSINDFFGDDGMPLLQAIALMSRKVDLRQSAVLNLSKYEVQENWDSVIQSTDMVVQFLRRECGVLRREYMPYSNLLPPFIALQTDGRLDADPDLFSEWFWYASFAGAYDAAANTRLVSHFKSIRAGDRSGYRSGETRVLVPATATKKSQKALWNAVVCAAVSDIENRMGSELSAVISDEMEVANLFALDEVEEVFHRNPQQYRPEVEFRGALNIFLVPRRTASVIKRTGAEQSVAICMASEFSDVARAQLPAGQVGSTWNWDDFRVARAKWLVDFMKGKQVSGVEVILPGHGESLASRVVL</sequence>
<dbReference type="AlphaFoldDB" id="A0A919CNP8"/>
<dbReference type="Pfam" id="PF03235">
    <property type="entry name" value="GmrSD_N"/>
    <property type="match status" value="1"/>
</dbReference>
<organism evidence="2 3">
    <name type="scientific">Thalassobaculum fulvum</name>
    <dbReference type="NCBI Taxonomy" id="1633335"/>
    <lineage>
        <taxon>Bacteria</taxon>
        <taxon>Pseudomonadati</taxon>
        <taxon>Pseudomonadota</taxon>
        <taxon>Alphaproteobacteria</taxon>
        <taxon>Rhodospirillales</taxon>
        <taxon>Thalassobaculaceae</taxon>
        <taxon>Thalassobaculum</taxon>
    </lineage>
</organism>
<reference evidence="2" key="2">
    <citation type="submission" date="2020-09" db="EMBL/GenBank/DDBJ databases">
        <authorList>
            <person name="Sun Q."/>
            <person name="Kim S."/>
        </authorList>
    </citation>
    <scope>NUCLEOTIDE SEQUENCE</scope>
    <source>
        <strain evidence="2">KCTC 42651</strain>
    </source>
</reference>
<dbReference type="RefSeq" id="WP_189988328.1">
    <property type="nucleotide sequence ID" value="NZ_BMZS01000003.1"/>
</dbReference>
<dbReference type="PANTHER" id="PTHR37292">
    <property type="entry name" value="VNG6097C"/>
    <property type="match status" value="1"/>
</dbReference>
<proteinExistence type="predicted"/>
<dbReference type="Proteomes" id="UP000630353">
    <property type="component" value="Unassembled WGS sequence"/>
</dbReference>
<evidence type="ECO:0000313" key="2">
    <source>
        <dbReference type="EMBL" id="GHD46175.1"/>
    </source>
</evidence>
<comment type="caution">
    <text evidence="2">The sequence shown here is derived from an EMBL/GenBank/DDBJ whole genome shotgun (WGS) entry which is preliminary data.</text>
</comment>
<evidence type="ECO:0000313" key="3">
    <source>
        <dbReference type="Proteomes" id="UP000630353"/>
    </source>
</evidence>
<protein>
    <recommendedName>
        <fullName evidence="1">GmrSD restriction endonucleases N-terminal domain-containing protein</fullName>
    </recommendedName>
</protein>
<dbReference type="InterPro" id="IPR004919">
    <property type="entry name" value="GmrSD_N"/>
</dbReference>
<accession>A0A919CNP8</accession>
<evidence type="ECO:0000259" key="1">
    <source>
        <dbReference type="Pfam" id="PF03235"/>
    </source>
</evidence>
<keyword evidence="3" id="KW-1185">Reference proteome</keyword>
<name>A0A919CNP8_9PROT</name>
<dbReference type="PANTHER" id="PTHR37292:SF2">
    <property type="entry name" value="DUF262 DOMAIN-CONTAINING PROTEIN"/>
    <property type="match status" value="1"/>
</dbReference>
<dbReference type="EMBL" id="BMZS01000003">
    <property type="protein sequence ID" value="GHD46175.1"/>
    <property type="molecule type" value="Genomic_DNA"/>
</dbReference>
<feature type="domain" description="GmrSD restriction endonucleases N-terminal" evidence="1">
    <location>
        <begin position="14"/>
        <end position="235"/>
    </location>
</feature>
<reference evidence="2" key="1">
    <citation type="journal article" date="2014" name="Int. J. Syst. Evol. Microbiol.">
        <title>Complete genome sequence of Corynebacterium casei LMG S-19264T (=DSM 44701T), isolated from a smear-ripened cheese.</title>
        <authorList>
            <consortium name="US DOE Joint Genome Institute (JGI-PGF)"/>
            <person name="Walter F."/>
            <person name="Albersmeier A."/>
            <person name="Kalinowski J."/>
            <person name="Ruckert C."/>
        </authorList>
    </citation>
    <scope>NUCLEOTIDE SEQUENCE</scope>
    <source>
        <strain evidence="2">KCTC 42651</strain>
    </source>
</reference>